<sequence>MDKDHLLWETDSQKTEMDCRIFKVKSIWRTAAENRKGKFTLIDSPDWVTILPIVKNSRGKDCFLIVQQFRHGCASLTKEFPAGLIDSGESPLDAARRELEEETGYRAGKMTQIGTINPNPAFMNNHSHTFLAEELVPLGQRNLDEHEMIDMELVPVEELAAEIGTGPYNSAITLQAWFWYLRHRGKA</sequence>
<dbReference type="PANTHER" id="PTHR11839:SF18">
    <property type="entry name" value="NUDIX HYDROLASE DOMAIN-CONTAINING PROTEIN"/>
    <property type="match status" value="1"/>
</dbReference>
<dbReference type="EMBL" id="JACHGJ010000010">
    <property type="protein sequence ID" value="MBB6482148.1"/>
    <property type="molecule type" value="Genomic_DNA"/>
</dbReference>
<name>A0A841RHY4_9SPIO</name>
<accession>A0A841RHY4</accession>
<dbReference type="CDD" id="cd03424">
    <property type="entry name" value="NUDIX_ADPRase_Nudt5_UGPPase_Nudt14"/>
    <property type="match status" value="1"/>
</dbReference>
<dbReference type="InterPro" id="IPR015797">
    <property type="entry name" value="NUDIX_hydrolase-like_dom_sf"/>
</dbReference>
<evidence type="ECO:0000256" key="1">
    <source>
        <dbReference type="ARBA" id="ARBA00000847"/>
    </source>
</evidence>
<keyword evidence="5" id="KW-0378">Hydrolase</keyword>
<reference evidence="9 10" key="1">
    <citation type="submission" date="2020-08" db="EMBL/GenBank/DDBJ databases">
        <title>Genomic Encyclopedia of Type Strains, Phase IV (KMG-IV): sequencing the most valuable type-strain genomes for metagenomic binning, comparative biology and taxonomic classification.</title>
        <authorList>
            <person name="Goeker M."/>
        </authorList>
    </citation>
    <scope>NUCLEOTIDE SEQUENCE [LARGE SCALE GENOMIC DNA]</scope>
    <source>
        <strain evidence="9 10">DSM 2461</strain>
    </source>
</reference>
<dbReference type="AlphaFoldDB" id="A0A841RHY4"/>
<proteinExistence type="inferred from homology"/>
<dbReference type="InterPro" id="IPR000086">
    <property type="entry name" value="NUDIX_hydrolase_dom"/>
</dbReference>
<evidence type="ECO:0000256" key="4">
    <source>
        <dbReference type="ARBA" id="ARBA00016377"/>
    </source>
</evidence>
<evidence type="ECO:0000313" key="10">
    <source>
        <dbReference type="Proteomes" id="UP000587760"/>
    </source>
</evidence>
<dbReference type="InterPro" id="IPR020084">
    <property type="entry name" value="NUDIX_hydrolase_CS"/>
</dbReference>
<evidence type="ECO:0000256" key="6">
    <source>
        <dbReference type="ARBA" id="ARBA00032162"/>
    </source>
</evidence>
<protein>
    <recommendedName>
        <fullName evidence="4">GDP-mannose pyrophosphatase</fullName>
    </recommendedName>
    <alternativeName>
        <fullName evidence="6">GDP-mannose hydrolase</fullName>
    </alternativeName>
    <alternativeName>
        <fullName evidence="7">GDPMK</fullName>
    </alternativeName>
</protein>
<organism evidence="9 10">
    <name type="scientific">Spirochaeta isovalerica</name>
    <dbReference type="NCBI Taxonomy" id="150"/>
    <lineage>
        <taxon>Bacteria</taxon>
        <taxon>Pseudomonadati</taxon>
        <taxon>Spirochaetota</taxon>
        <taxon>Spirochaetia</taxon>
        <taxon>Spirochaetales</taxon>
        <taxon>Spirochaetaceae</taxon>
        <taxon>Spirochaeta</taxon>
    </lineage>
</organism>
<gene>
    <name evidence="9" type="ORF">HNR50_003837</name>
</gene>
<keyword evidence="10" id="KW-1185">Reference proteome</keyword>
<evidence type="ECO:0000313" key="9">
    <source>
        <dbReference type="EMBL" id="MBB6482148.1"/>
    </source>
</evidence>
<dbReference type="Gene3D" id="3.90.79.10">
    <property type="entry name" value="Nucleoside Triphosphate Pyrophosphohydrolase"/>
    <property type="match status" value="1"/>
</dbReference>
<dbReference type="SUPFAM" id="SSF55811">
    <property type="entry name" value="Nudix"/>
    <property type="match status" value="1"/>
</dbReference>
<dbReference type="GO" id="GO:0019693">
    <property type="term" value="P:ribose phosphate metabolic process"/>
    <property type="evidence" value="ECO:0007669"/>
    <property type="project" value="TreeGrafter"/>
</dbReference>
<dbReference type="RefSeq" id="WP_184748384.1">
    <property type="nucleotide sequence ID" value="NZ_JACHGJ010000010.1"/>
</dbReference>
<evidence type="ECO:0000256" key="3">
    <source>
        <dbReference type="ARBA" id="ARBA00007275"/>
    </source>
</evidence>
<evidence type="ECO:0000256" key="7">
    <source>
        <dbReference type="ARBA" id="ARBA00032272"/>
    </source>
</evidence>
<dbReference type="PANTHER" id="PTHR11839">
    <property type="entry name" value="UDP/ADP-SUGAR PYROPHOSPHATASE"/>
    <property type="match status" value="1"/>
</dbReference>
<dbReference type="Proteomes" id="UP000587760">
    <property type="component" value="Unassembled WGS sequence"/>
</dbReference>
<dbReference type="GO" id="GO:0006753">
    <property type="term" value="P:nucleoside phosphate metabolic process"/>
    <property type="evidence" value="ECO:0007669"/>
    <property type="project" value="TreeGrafter"/>
</dbReference>
<dbReference type="Pfam" id="PF00293">
    <property type="entry name" value="NUDIX"/>
    <property type="match status" value="1"/>
</dbReference>
<comment type="cofactor">
    <cofactor evidence="2">
        <name>Mg(2+)</name>
        <dbReference type="ChEBI" id="CHEBI:18420"/>
    </cofactor>
</comment>
<dbReference type="PROSITE" id="PS51462">
    <property type="entry name" value="NUDIX"/>
    <property type="match status" value="1"/>
</dbReference>
<comment type="catalytic activity">
    <reaction evidence="1">
        <text>GDP-alpha-D-mannose + H2O = alpha-D-mannose 1-phosphate + GMP + 2 H(+)</text>
        <dbReference type="Rhea" id="RHEA:27978"/>
        <dbReference type="ChEBI" id="CHEBI:15377"/>
        <dbReference type="ChEBI" id="CHEBI:15378"/>
        <dbReference type="ChEBI" id="CHEBI:57527"/>
        <dbReference type="ChEBI" id="CHEBI:58115"/>
        <dbReference type="ChEBI" id="CHEBI:58409"/>
    </reaction>
</comment>
<comment type="similarity">
    <text evidence="3">Belongs to the Nudix hydrolase family. NudK subfamily.</text>
</comment>
<feature type="domain" description="Nudix hydrolase" evidence="8">
    <location>
        <begin position="43"/>
        <end position="176"/>
    </location>
</feature>
<comment type="caution">
    <text evidence="9">The sequence shown here is derived from an EMBL/GenBank/DDBJ whole genome shotgun (WGS) entry which is preliminary data.</text>
</comment>
<dbReference type="PROSITE" id="PS00893">
    <property type="entry name" value="NUDIX_BOX"/>
    <property type="match status" value="1"/>
</dbReference>
<evidence type="ECO:0000259" key="8">
    <source>
        <dbReference type="PROSITE" id="PS51462"/>
    </source>
</evidence>
<dbReference type="GO" id="GO:0016787">
    <property type="term" value="F:hydrolase activity"/>
    <property type="evidence" value="ECO:0007669"/>
    <property type="project" value="UniProtKB-KW"/>
</dbReference>
<evidence type="ECO:0000256" key="2">
    <source>
        <dbReference type="ARBA" id="ARBA00001946"/>
    </source>
</evidence>
<evidence type="ECO:0000256" key="5">
    <source>
        <dbReference type="ARBA" id="ARBA00022801"/>
    </source>
</evidence>